<proteinExistence type="predicted"/>
<dbReference type="Proteomes" id="UP000762676">
    <property type="component" value="Unassembled WGS sequence"/>
</dbReference>
<evidence type="ECO:0000313" key="3">
    <source>
        <dbReference type="EMBL" id="GFR63978.1"/>
    </source>
</evidence>
<accession>A0AAV4EU04</accession>
<feature type="region of interest" description="Disordered" evidence="1">
    <location>
        <begin position="30"/>
        <end position="67"/>
    </location>
</feature>
<dbReference type="PANTHER" id="PTHR47055">
    <property type="entry name" value="DDE_TNP_1_7 DOMAIN-CONTAINING PROTEIN"/>
    <property type="match status" value="1"/>
</dbReference>
<evidence type="ECO:0000313" key="4">
    <source>
        <dbReference type="Proteomes" id="UP000762676"/>
    </source>
</evidence>
<evidence type="ECO:0000256" key="1">
    <source>
        <dbReference type="SAM" id="MobiDB-lite"/>
    </source>
</evidence>
<dbReference type="InterPro" id="IPR052638">
    <property type="entry name" value="PiggyBac_TE-derived"/>
</dbReference>
<feature type="compositionally biased region" description="Basic residues" evidence="1">
    <location>
        <begin position="56"/>
        <end position="67"/>
    </location>
</feature>
<dbReference type="EMBL" id="BMAT01007422">
    <property type="protein sequence ID" value="GFR63978.1"/>
    <property type="molecule type" value="Genomic_DNA"/>
</dbReference>
<gene>
    <name evidence="3" type="ORF">ElyMa_003620000</name>
</gene>
<name>A0AAV4EU04_9GAST</name>
<dbReference type="AlphaFoldDB" id="A0AAV4EU04"/>
<keyword evidence="4" id="KW-1185">Reference proteome</keyword>
<dbReference type="GO" id="GO:0043565">
    <property type="term" value="F:sequence-specific DNA binding"/>
    <property type="evidence" value="ECO:0007669"/>
    <property type="project" value="TreeGrafter"/>
</dbReference>
<sequence>MRIQVTSVTQAPATSLEDYCEHVRPELSNRTMGRKFLDSESDGNTDDTTQGVPSPRRTKLSVSRTKKGSAKQTEFIWRTADIKPNEQLQWEPEQSDVSQLPNYLTLVEEPTAKGLACTGTIRANRTSDCPLVDMKQLEKQPRGTYDHKSENSTGVLMARWNDNSVVTVISNFYGIEPIQSASTPSNKNRACKFKR</sequence>
<organism evidence="3 4">
    <name type="scientific">Elysia marginata</name>
    <dbReference type="NCBI Taxonomy" id="1093978"/>
    <lineage>
        <taxon>Eukaryota</taxon>
        <taxon>Metazoa</taxon>
        <taxon>Spiralia</taxon>
        <taxon>Lophotrochozoa</taxon>
        <taxon>Mollusca</taxon>
        <taxon>Gastropoda</taxon>
        <taxon>Heterobranchia</taxon>
        <taxon>Euthyneura</taxon>
        <taxon>Panpulmonata</taxon>
        <taxon>Sacoglossa</taxon>
        <taxon>Placobranchoidea</taxon>
        <taxon>Plakobranchidae</taxon>
        <taxon>Elysia</taxon>
    </lineage>
</organism>
<reference evidence="3 4" key="1">
    <citation type="journal article" date="2021" name="Elife">
        <title>Chloroplast acquisition without the gene transfer in kleptoplastic sea slugs, Plakobranchus ocellatus.</title>
        <authorList>
            <person name="Maeda T."/>
            <person name="Takahashi S."/>
            <person name="Yoshida T."/>
            <person name="Shimamura S."/>
            <person name="Takaki Y."/>
            <person name="Nagai Y."/>
            <person name="Toyoda A."/>
            <person name="Suzuki Y."/>
            <person name="Arimoto A."/>
            <person name="Ishii H."/>
            <person name="Satoh N."/>
            <person name="Nishiyama T."/>
            <person name="Hasebe M."/>
            <person name="Maruyama T."/>
            <person name="Minagawa J."/>
            <person name="Obokata J."/>
            <person name="Shigenobu S."/>
        </authorList>
    </citation>
    <scope>NUCLEOTIDE SEQUENCE [LARGE SCALE GENOMIC DNA]</scope>
</reference>
<dbReference type="Pfam" id="PF13843">
    <property type="entry name" value="DDE_Tnp_1_7"/>
    <property type="match status" value="1"/>
</dbReference>
<comment type="caution">
    <text evidence="3">The sequence shown here is derived from an EMBL/GenBank/DDBJ whole genome shotgun (WGS) entry which is preliminary data.</text>
</comment>
<evidence type="ECO:0000259" key="2">
    <source>
        <dbReference type="Pfam" id="PF13843"/>
    </source>
</evidence>
<dbReference type="PANTHER" id="PTHR47055:SF3">
    <property type="entry name" value="PHORBOL-ESTER_DAG-TYPE DOMAIN-CONTAINING PROTEIN"/>
    <property type="match status" value="1"/>
</dbReference>
<protein>
    <submittedName>
        <fullName evidence="3">PiggyBac transposable element-derived protein 2</fullName>
    </submittedName>
</protein>
<feature type="domain" description="PiggyBac transposable element-derived protein" evidence="2">
    <location>
        <begin position="105"/>
        <end position="187"/>
    </location>
</feature>
<dbReference type="InterPro" id="IPR029526">
    <property type="entry name" value="PGBD"/>
</dbReference>